<dbReference type="eggNOG" id="KOG0680">
    <property type="taxonomic scope" value="Eukaryota"/>
</dbReference>
<dbReference type="SUPFAM" id="SSF53067">
    <property type="entry name" value="Actin-like ATPase domain"/>
    <property type="match status" value="2"/>
</dbReference>
<dbReference type="GO" id="GO:0034399">
    <property type="term" value="C:nuclear periphery"/>
    <property type="evidence" value="ECO:0007669"/>
    <property type="project" value="EnsemblFungi"/>
</dbReference>
<proteinExistence type="inferred from homology"/>
<dbReference type="Gene3D" id="3.90.640.10">
    <property type="entry name" value="Actin, Chain A, domain 4"/>
    <property type="match status" value="1"/>
</dbReference>
<dbReference type="GO" id="GO:0031491">
    <property type="term" value="F:nucleosome binding"/>
    <property type="evidence" value="ECO:0007669"/>
    <property type="project" value="EnsemblFungi"/>
</dbReference>
<evidence type="ECO:0000313" key="6">
    <source>
        <dbReference type="Proteomes" id="UP000195871"/>
    </source>
</evidence>
<dbReference type="Proteomes" id="UP000249293">
    <property type="component" value="Chromosome 1"/>
</dbReference>
<dbReference type="GO" id="GO:0005737">
    <property type="term" value="C:cytoplasm"/>
    <property type="evidence" value="ECO:0007669"/>
    <property type="project" value="EnsemblFungi"/>
</dbReference>
<reference evidence="3" key="2">
    <citation type="submission" date="2014-08" db="EMBL/GenBank/DDBJ databases">
        <title>Exploiting Issatchenkia orientalis SD108 for Succinic Acid Production.</title>
        <authorList>
            <person name="Xiao H."/>
            <person name="Shao Z."/>
            <person name="Jiang Y."/>
            <person name="Dole S."/>
            <person name="Zhao H."/>
        </authorList>
    </citation>
    <scope>NUCLEOTIDE SEQUENCE [LARGE SCALE GENOMIC DNA]</scope>
    <source>
        <strain evidence="3">SD108</strain>
    </source>
</reference>
<organism evidence="3 5">
    <name type="scientific">Pichia kudriavzevii</name>
    <name type="common">Yeast</name>
    <name type="synonym">Issatchenkia orientalis</name>
    <dbReference type="NCBI Taxonomy" id="4909"/>
    <lineage>
        <taxon>Eukaryota</taxon>
        <taxon>Fungi</taxon>
        <taxon>Dikarya</taxon>
        <taxon>Ascomycota</taxon>
        <taxon>Saccharomycotina</taxon>
        <taxon>Pichiomycetes</taxon>
        <taxon>Pichiales</taxon>
        <taxon>Pichiaceae</taxon>
        <taxon>Pichia</taxon>
    </lineage>
</organism>
<dbReference type="InterPro" id="IPR043129">
    <property type="entry name" value="ATPase_NBD"/>
</dbReference>
<dbReference type="EMBL" id="CP028773">
    <property type="protein sequence ID" value="AWU74485.1"/>
    <property type="molecule type" value="Genomic_DNA"/>
</dbReference>
<dbReference type="GO" id="GO:0000812">
    <property type="term" value="C:Swr1 complex"/>
    <property type="evidence" value="ECO:0007669"/>
    <property type="project" value="EnsemblFungi"/>
</dbReference>
<gene>
    <name evidence="2" type="ORF">C5L36_0A10700</name>
    <name evidence="4" type="ORF">CAS74_004455</name>
    <name evidence="3" type="ORF">JL09_g55</name>
</gene>
<evidence type="ECO:0000313" key="4">
    <source>
        <dbReference type="EMBL" id="OUT20787.1"/>
    </source>
</evidence>
<comment type="similarity">
    <text evidence="1">Belongs to the actin family.</text>
</comment>
<evidence type="ECO:0000313" key="3">
    <source>
        <dbReference type="EMBL" id="KGK40754.1"/>
    </source>
</evidence>
<dbReference type="InterPro" id="IPR004000">
    <property type="entry name" value="Actin"/>
</dbReference>
<dbReference type="VEuPathDB" id="FungiDB:C5L36_0A10700"/>
<protein>
    <submittedName>
        <fullName evidence="3">Uncharacterized protein</fullName>
    </submittedName>
</protein>
<sequence length="485" mass="54653">MTGNNVVIDNGQYSIKFGSTSQENPYVVPNCIIRTQDKRIHLGETLSTAKSIADLALTSGGLSNITFQRPIRSGQCYQWNLEHQIWDGAFVSSRVDSGNGDFLNNANLLYIESPITLSKFQNMTDQILFEEYNIGGLVRSSGPALAPWLDAFDDDNTSASQVTIKEITHNKIVKTEESKEGNSSYKNFQLVIDSGFDCTWVVPVIYGIPYYRAIRKLPIAGKFLNGYLREVVSFRHYNISEEPILVNAIKHQTCYIATDFNETLNKLTMLKKYPSQLIDSDLSLSYILPNNKTDFLGYSVADKTKLSKTDLRNIQKTLEKKSYRDNGNESDFDDDINNSYDNNGSNSAQSLLLTDERFMIPELLFRPQLSGVHKAGLIQTIKSSLEAVPELLQPLLVNNIVCSGGTSNIKGFSERILKDLNSEVPVEAQTKIRDFSHITKDRSLLSWYAGKSFFDKGGFGKVKMTRQEYYEFGAEYSQEKFGFKL</sequence>
<evidence type="ECO:0000313" key="2">
    <source>
        <dbReference type="EMBL" id="AWU74485.1"/>
    </source>
</evidence>
<name>A0A099P946_PICKU</name>
<reference evidence="2 7" key="4">
    <citation type="submission" date="2018-06" db="EMBL/GenBank/DDBJ databases">
        <title>Population genomics shows no distinction between pathogenic Candida krusei and environmental Pichia kudriavzevii: One species, four names.</title>
        <authorList>
            <person name="Douglass A.P."/>
            <person name="Offei B."/>
            <person name="Braun-Galleani S."/>
            <person name="Coughlan A.Y."/>
            <person name="Martos A."/>
            <person name="Ortiz-Merino R.A."/>
            <person name="Byrne K.P."/>
            <person name="Wolfe K.H."/>
        </authorList>
    </citation>
    <scope>NUCLEOTIDE SEQUENCE [LARGE SCALE GENOMIC DNA]</scope>
    <source>
        <strain evidence="2 7">CBS573</strain>
    </source>
</reference>
<dbReference type="KEGG" id="pkz:C5L36_0A10700"/>
<dbReference type="PANTHER" id="PTHR11937">
    <property type="entry name" value="ACTIN"/>
    <property type="match status" value="1"/>
</dbReference>
<reference evidence="4 6" key="3">
    <citation type="submission" date="2017-05" db="EMBL/GenBank/DDBJ databases">
        <title>The Genome Sequence of Candida krusei Ckrusei653.</title>
        <authorList>
            <person name="Cuomo C."/>
            <person name="Forche A."/>
            <person name="Young S."/>
            <person name="Abouelleil A."/>
            <person name="Cao P."/>
            <person name="Chapman S."/>
            <person name="Cusick C."/>
            <person name="Shea T."/>
            <person name="Nusbaum C."/>
            <person name="Birren B."/>
        </authorList>
    </citation>
    <scope>NUCLEOTIDE SEQUENCE [LARGE SCALE GENOMIC DNA]</scope>
    <source>
        <strain evidence="4 6">Ckrusei653</strain>
    </source>
</reference>
<dbReference type="EMBL" id="JQFK01000001">
    <property type="protein sequence ID" value="KGK40754.1"/>
    <property type="molecule type" value="Genomic_DNA"/>
</dbReference>
<dbReference type="Proteomes" id="UP000195871">
    <property type="component" value="Unassembled WGS sequence"/>
</dbReference>
<evidence type="ECO:0000313" key="5">
    <source>
        <dbReference type="Proteomes" id="UP000029867"/>
    </source>
</evidence>
<dbReference type="RefSeq" id="XP_029319962.1">
    <property type="nucleotide sequence ID" value="XM_029464102.1"/>
</dbReference>
<reference evidence="5" key="1">
    <citation type="journal article" date="2014" name="Microb. Cell Fact.">
        <title>Exploiting Issatchenkia orientalis SD108 for succinic acid production.</title>
        <authorList>
            <person name="Xiao H."/>
            <person name="Shao Z."/>
            <person name="Jiang Y."/>
            <person name="Dole S."/>
            <person name="Zhao H."/>
        </authorList>
    </citation>
    <scope>NUCLEOTIDE SEQUENCE [LARGE SCALE GENOMIC DNA]</scope>
    <source>
        <strain evidence="5">SD108</strain>
    </source>
</reference>
<evidence type="ECO:0000256" key="1">
    <source>
        <dbReference type="RuleBase" id="RU000487"/>
    </source>
</evidence>
<dbReference type="OrthoDB" id="6220758at2759"/>
<evidence type="ECO:0000313" key="7">
    <source>
        <dbReference type="Proteomes" id="UP000249293"/>
    </source>
</evidence>
<dbReference type="Pfam" id="PF00022">
    <property type="entry name" value="Actin"/>
    <property type="match status" value="1"/>
</dbReference>
<dbReference type="EMBL" id="NHMM01000007">
    <property type="protein sequence ID" value="OUT20787.1"/>
    <property type="molecule type" value="Genomic_DNA"/>
</dbReference>
<keyword evidence="7" id="KW-1185">Reference proteome</keyword>
<dbReference type="HOGENOM" id="CLU_027965_1_1_1"/>
<dbReference type="AlphaFoldDB" id="A0A099P946"/>
<dbReference type="Gene3D" id="3.30.420.40">
    <property type="match status" value="2"/>
</dbReference>
<dbReference type="GeneID" id="40382195"/>
<dbReference type="Proteomes" id="UP000029867">
    <property type="component" value="Unassembled WGS sequence"/>
</dbReference>
<accession>A0A099P946</accession>
<dbReference type="STRING" id="4909.A0A099P946"/>
<dbReference type="GO" id="GO:0006338">
    <property type="term" value="P:chromatin remodeling"/>
    <property type="evidence" value="ECO:0007669"/>
    <property type="project" value="EnsemblFungi"/>
</dbReference>
<dbReference type="SMART" id="SM00268">
    <property type="entry name" value="ACTIN"/>
    <property type="match status" value="1"/>
</dbReference>